<dbReference type="InterPro" id="IPR017464">
    <property type="entry name" value="Sugar_tfrase_EpsB_2"/>
</dbReference>
<evidence type="ECO:0000259" key="8">
    <source>
        <dbReference type="Pfam" id="PF02397"/>
    </source>
</evidence>
<accession>A0ABS8W5E6</accession>
<feature type="transmembrane region" description="Helical" evidence="7">
    <location>
        <begin position="82"/>
        <end position="102"/>
    </location>
</feature>
<dbReference type="InterPro" id="IPR017475">
    <property type="entry name" value="EPS_sugar_tfrase"/>
</dbReference>
<keyword evidence="3" id="KW-0808">Transferase</keyword>
<feature type="transmembrane region" description="Helical" evidence="7">
    <location>
        <begin position="108"/>
        <end position="130"/>
    </location>
</feature>
<dbReference type="NCBIfam" id="TIGR03025">
    <property type="entry name" value="EPS_sugtrans"/>
    <property type="match status" value="1"/>
</dbReference>
<organism evidence="9 10">
    <name type="scientific">Motilimonas cestriensis</name>
    <dbReference type="NCBI Taxonomy" id="2742685"/>
    <lineage>
        <taxon>Bacteria</taxon>
        <taxon>Pseudomonadati</taxon>
        <taxon>Pseudomonadota</taxon>
        <taxon>Gammaproteobacteria</taxon>
        <taxon>Alteromonadales</taxon>
        <taxon>Alteromonadales genera incertae sedis</taxon>
        <taxon>Motilimonas</taxon>
    </lineage>
</organism>
<keyword evidence="6 7" id="KW-0472">Membrane</keyword>
<dbReference type="Proteomes" id="UP001201273">
    <property type="component" value="Unassembled WGS sequence"/>
</dbReference>
<keyword evidence="4 7" id="KW-0812">Transmembrane</keyword>
<gene>
    <name evidence="9" type="ORF">K6Y31_05130</name>
</gene>
<feature type="transmembrane region" description="Helical" evidence="7">
    <location>
        <begin position="282"/>
        <end position="305"/>
    </location>
</feature>
<comment type="caution">
    <text evidence="9">The sequence shown here is derived from an EMBL/GenBank/DDBJ whole genome shotgun (WGS) entry which is preliminary data.</text>
</comment>
<evidence type="ECO:0000256" key="4">
    <source>
        <dbReference type="ARBA" id="ARBA00022692"/>
    </source>
</evidence>
<evidence type="ECO:0000256" key="1">
    <source>
        <dbReference type="ARBA" id="ARBA00004141"/>
    </source>
</evidence>
<dbReference type="EMBL" id="JAIMJA010000004">
    <property type="protein sequence ID" value="MCE2594194.1"/>
    <property type="molecule type" value="Genomic_DNA"/>
</dbReference>
<comment type="subcellular location">
    <subcellularLocation>
        <location evidence="1">Membrane</location>
        <topology evidence="1">Multi-pass membrane protein</topology>
    </subcellularLocation>
</comment>
<feature type="transmembrane region" description="Helical" evidence="7">
    <location>
        <begin position="49"/>
        <end position="70"/>
    </location>
</feature>
<feature type="transmembrane region" description="Helical" evidence="7">
    <location>
        <begin position="12"/>
        <end position="37"/>
    </location>
</feature>
<evidence type="ECO:0000256" key="6">
    <source>
        <dbReference type="ARBA" id="ARBA00023136"/>
    </source>
</evidence>
<dbReference type="InterPro" id="IPR003362">
    <property type="entry name" value="Bact_transf"/>
</dbReference>
<evidence type="ECO:0000256" key="2">
    <source>
        <dbReference type="ARBA" id="ARBA00006464"/>
    </source>
</evidence>
<dbReference type="PANTHER" id="PTHR30576">
    <property type="entry name" value="COLANIC BIOSYNTHESIS UDP-GLUCOSE LIPID CARRIER TRANSFERASE"/>
    <property type="match status" value="1"/>
</dbReference>
<reference evidence="9 10" key="1">
    <citation type="journal article" date="2022" name="Environ. Microbiol. Rep.">
        <title>Eco-phylogenetic analyses reveal divergent evolution of vitamin B12 metabolism in the marine bacterial family 'Psychromonadaceae'.</title>
        <authorList>
            <person name="Jin X."/>
            <person name="Yang Y."/>
            <person name="Cao H."/>
            <person name="Gao B."/>
            <person name="Zhao Z."/>
        </authorList>
    </citation>
    <scope>NUCLEOTIDE SEQUENCE [LARGE SCALE GENOMIC DNA]</scope>
    <source>
        <strain evidence="9 10">MKS20</strain>
    </source>
</reference>
<protein>
    <submittedName>
        <fullName evidence="9">TIGR03013 family PEP-CTERM/XrtA system glycosyltransferase</fullName>
    </submittedName>
</protein>
<dbReference type="Gene3D" id="3.40.50.720">
    <property type="entry name" value="NAD(P)-binding Rossmann-like Domain"/>
    <property type="match status" value="1"/>
</dbReference>
<keyword evidence="5 7" id="KW-1133">Transmembrane helix</keyword>
<dbReference type="PANTHER" id="PTHR30576:SF21">
    <property type="entry name" value="UDP-GLUCOSE:UNDECAPRENYL-PHOSPHATE GLUCOSE-1-PHOSPHATE TRANSFERASE"/>
    <property type="match status" value="1"/>
</dbReference>
<evidence type="ECO:0000313" key="10">
    <source>
        <dbReference type="Proteomes" id="UP001201273"/>
    </source>
</evidence>
<evidence type="ECO:0000256" key="7">
    <source>
        <dbReference type="SAM" id="Phobius"/>
    </source>
</evidence>
<proteinExistence type="inferred from homology"/>
<dbReference type="Pfam" id="PF02397">
    <property type="entry name" value="Bac_transf"/>
    <property type="match status" value="1"/>
</dbReference>
<evidence type="ECO:0000256" key="3">
    <source>
        <dbReference type="ARBA" id="ARBA00022679"/>
    </source>
</evidence>
<name>A0ABS8W5E6_9GAMM</name>
<keyword evidence="10" id="KW-1185">Reference proteome</keyword>
<dbReference type="NCBIfam" id="TIGR03013">
    <property type="entry name" value="EpsB_2"/>
    <property type="match status" value="1"/>
</dbReference>
<evidence type="ECO:0000313" key="9">
    <source>
        <dbReference type="EMBL" id="MCE2594194.1"/>
    </source>
</evidence>
<feature type="domain" description="Bacterial sugar transferase" evidence="8">
    <location>
        <begin position="279"/>
        <end position="459"/>
    </location>
</feature>
<comment type="similarity">
    <text evidence="2">Belongs to the bacterial sugar transferase family.</text>
</comment>
<sequence length="465" mass="52843">MSRFAFASTGKASRLLVISELSIVYLGFLLVSVGFYFNSYDILSNQLQMLIEVLVIPLVIIVLMLSLGLYNPRLRCNGDGVGRRLVIICSLVLLLALSLSGLNALSSSFHVVSLSVLTSLCMLMGFRYFISHKFGDTFRRKVLVIGAGKRAEIIRQRMRREADKKGFTIVGFVPMAGDDEIDTGELKMAVDLDQPNLLVQMVKDQRIDEIVVACDERRGHLPLQALFACKLYGVEVMDVLNFIERETGQIAVNQLYPSWLVYSNGFVRSDSIRSIASNMLNLGLAVIIICLLWPLLLFVMMAIYLEDRGPIFYRQTRIGYAGKPFEILKFRSMRVNAQANGAQWAAKNDSRATRIGQFMRKYHIDELPQIFNILKGEMSFIGPRPEQPEFVERLCTQLPYYAERHNVKPGLAGWAQLKYPYGACDKDALEKLQYDLYYVKHRNFWFDLAIFVQTIEVVCFAQGSR</sequence>
<evidence type="ECO:0000256" key="5">
    <source>
        <dbReference type="ARBA" id="ARBA00022989"/>
    </source>
</evidence>
<dbReference type="RefSeq" id="WP_233051773.1">
    <property type="nucleotide sequence ID" value="NZ_JAIMJA010000004.1"/>
</dbReference>